<reference evidence="4 5" key="1">
    <citation type="submission" date="2024-02" db="EMBL/GenBank/DDBJ databases">
        <title>A new putative Pannonibacter species isolated from two cases of bloodstream infections in paediatric patients.</title>
        <authorList>
            <person name="Castellana S."/>
            <person name="De Laurentiis V."/>
            <person name="Grassi M."/>
            <person name="De Leonardis F."/>
            <person name="Mosca A."/>
            <person name="De Carlo C."/>
            <person name="Sparapano E."/>
            <person name="Ronga L."/>
            <person name="Santacroce L."/>
            <person name="Chironna M."/>
            <person name="De Robertis A."/>
            <person name="Bianco A."/>
            <person name="Del Sambro L."/>
            <person name="Capozzi L."/>
            <person name="Parisi A."/>
        </authorList>
    </citation>
    <scope>NUCLEOTIDE SEQUENCE [LARGE SCALE GENOMIC DNA]</scope>
    <source>
        <strain evidence="4 5">Pt2</strain>
    </source>
</reference>
<keyword evidence="2" id="KW-0732">Signal</keyword>
<feature type="domain" description="FecR protein" evidence="3">
    <location>
        <begin position="65"/>
        <end position="158"/>
    </location>
</feature>
<feature type="region of interest" description="Disordered" evidence="1">
    <location>
        <begin position="210"/>
        <end position="232"/>
    </location>
</feature>
<dbReference type="Gene3D" id="2.40.160.90">
    <property type="match status" value="1"/>
</dbReference>
<feature type="signal peptide" evidence="2">
    <location>
        <begin position="1"/>
        <end position="28"/>
    </location>
</feature>
<sequence>MMSHLRAARSLAVAASFLPALLATTAMAATEVGVATAVNPQAQGTAPGAGLRTIMLGNNIYHKERIKTGGSGLVQVLFVDGSTFTVGANSDLVIDEFVFDPEAGTGKLVASMGKGVARFVGGKLSKNKGGVNVRTPVGTIGIRGGIANLEVREDGGTFSLVFGKELTFTGPNGTAQRIYEPGYTMVVGGGGSSQPEIRPTSQADLGSLQQSLTSRPGQNGGAPRPPTNEAVTQSGLTSVNSNLAVVNTLPPPKPEVVVATALADVESEIEKTPDPQPEPEPEPQPQPQPEPQPEPEPEPEPEPQPEPQPQTVTLRALSGGSDLELPGLAGILSNPGRQGILGRTTDSIDEEFTVTLPAAGRSSGAYSSADGDAFLTSEIDGQTITVGVPSASGLSYFQSVLTDEGVHMGQFSQTGVPSWLMVDSAEDGDIEANGRGIFYRGSGGFIALLYQNAQIAGDAPVFESDLSDAILAFGGTPGSFDVMNQSRLRTYTLTADLQQLLSLGTESADGSVIPANSGALFLNPRVAADLGTTFLDGVANSGLLVLEGGADLDDEPPLALAASFSIQGQSSTQQSAISLFLGSIKDDGSGELALSGVRRGGYKSVSHDATGSFSGKIGSLAGADGTYAFGSNAENFVLSSNVSPAQNGDSYVVQPPSSQLSDHYSATTHIAELSSTVPGSTLLGSTRNLSGFAAGMVQTNNAGTLVVTPYASTGSFGNSVKFDVDSRSVSASFELKHANYTGGGSVPRMNVSFGNSASAPESERASVFIDNDRYAAVETNDSLGNSVRGDSGISKDADAKSYFISNTLVDGADSAIFAGVTTKCTCAFLEWGYWGTHLSIDNPSPTPDEQMQVHLGTWAAGRILGPNDLPSGGSASYVGHAVGSVVNGGSQYLAAGNFSMNVDFGTRTGTATISNFDGRTFGANISEPNPFADQNLFSGNVSDGGTMSGNFNASLVQGPNSNFDGAIGSFSAIDGSWSATGVAVGERLP</sequence>
<evidence type="ECO:0000313" key="4">
    <source>
        <dbReference type="EMBL" id="MEH0095541.1"/>
    </source>
</evidence>
<protein>
    <submittedName>
        <fullName evidence="4">FecR domain-containing protein</fullName>
    </submittedName>
</protein>
<organism evidence="4 5">
    <name type="scientific">Pannonibacter anstelovis</name>
    <dbReference type="NCBI Taxonomy" id="3121537"/>
    <lineage>
        <taxon>Bacteria</taxon>
        <taxon>Pseudomonadati</taxon>
        <taxon>Pseudomonadota</taxon>
        <taxon>Alphaproteobacteria</taxon>
        <taxon>Hyphomicrobiales</taxon>
        <taxon>Stappiaceae</taxon>
        <taxon>Pannonibacter</taxon>
    </lineage>
</organism>
<dbReference type="SUPFAM" id="SSF56925">
    <property type="entry name" value="OMPA-like"/>
    <property type="match status" value="1"/>
</dbReference>
<dbReference type="InterPro" id="IPR011250">
    <property type="entry name" value="OMP/PagP_B-barrel"/>
</dbReference>
<accession>A0ABU7ZJY1</accession>
<proteinExistence type="predicted"/>
<dbReference type="Proteomes" id="UP001380822">
    <property type="component" value="Unassembled WGS sequence"/>
</dbReference>
<feature type="chain" id="PRO_5045373312" evidence="2">
    <location>
        <begin position="29"/>
        <end position="989"/>
    </location>
</feature>
<dbReference type="RefSeq" id="WP_334250359.1">
    <property type="nucleotide sequence ID" value="NZ_JBAKBE010000002.1"/>
</dbReference>
<evidence type="ECO:0000259" key="3">
    <source>
        <dbReference type="Pfam" id="PF04773"/>
    </source>
</evidence>
<evidence type="ECO:0000256" key="2">
    <source>
        <dbReference type="SAM" id="SignalP"/>
    </source>
</evidence>
<feature type="compositionally biased region" description="Pro residues" evidence="1">
    <location>
        <begin position="274"/>
        <end position="292"/>
    </location>
</feature>
<gene>
    <name evidence="4" type="ORF">V6L76_04730</name>
</gene>
<dbReference type="Pfam" id="PF04773">
    <property type="entry name" value="FecR"/>
    <property type="match status" value="1"/>
</dbReference>
<dbReference type="InterPro" id="IPR006860">
    <property type="entry name" value="FecR"/>
</dbReference>
<feature type="region of interest" description="Disordered" evidence="1">
    <location>
        <begin position="320"/>
        <end position="339"/>
    </location>
</feature>
<evidence type="ECO:0000313" key="5">
    <source>
        <dbReference type="Proteomes" id="UP001380822"/>
    </source>
</evidence>
<feature type="region of interest" description="Disordered" evidence="1">
    <location>
        <begin position="267"/>
        <end position="312"/>
    </location>
</feature>
<keyword evidence="5" id="KW-1185">Reference proteome</keyword>
<feature type="compositionally biased region" description="Acidic residues" evidence="1">
    <location>
        <begin position="293"/>
        <end position="303"/>
    </location>
</feature>
<evidence type="ECO:0000256" key="1">
    <source>
        <dbReference type="SAM" id="MobiDB-lite"/>
    </source>
</evidence>
<name>A0ABU7ZJY1_9HYPH</name>
<comment type="caution">
    <text evidence="4">The sequence shown here is derived from an EMBL/GenBank/DDBJ whole genome shotgun (WGS) entry which is preliminary data.</text>
</comment>
<dbReference type="EMBL" id="JBAKBE010000002">
    <property type="protein sequence ID" value="MEH0095541.1"/>
    <property type="molecule type" value="Genomic_DNA"/>
</dbReference>